<gene>
    <name evidence="3" type="ORF">FYJ39_12670</name>
</gene>
<dbReference type="PANTHER" id="PTHR32196">
    <property type="entry name" value="ABC TRANSPORTER PERMEASE PROTEIN YPHD-RELATED-RELATED"/>
    <property type="match status" value="1"/>
</dbReference>
<comment type="caution">
    <text evidence="3">The sequence shown here is derived from an EMBL/GenBank/DDBJ whole genome shotgun (WGS) entry which is preliminary data.</text>
</comment>
<keyword evidence="2" id="KW-1133">Transmembrane helix</keyword>
<feature type="transmembrane region" description="Helical" evidence="2">
    <location>
        <begin position="360"/>
        <end position="378"/>
    </location>
</feature>
<feature type="transmembrane region" description="Helical" evidence="2">
    <location>
        <begin position="246"/>
        <end position="262"/>
    </location>
</feature>
<dbReference type="Proteomes" id="UP000429958">
    <property type="component" value="Unassembled WGS sequence"/>
</dbReference>
<evidence type="ECO:0000313" key="4">
    <source>
        <dbReference type="Proteomes" id="UP000429958"/>
    </source>
</evidence>
<feature type="transmembrane region" description="Helical" evidence="2">
    <location>
        <begin position="215"/>
        <end position="234"/>
    </location>
</feature>
<dbReference type="GO" id="GO:0005886">
    <property type="term" value="C:plasma membrane"/>
    <property type="evidence" value="ECO:0007669"/>
    <property type="project" value="TreeGrafter"/>
</dbReference>
<feature type="region of interest" description="Disordered" evidence="1">
    <location>
        <begin position="477"/>
        <end position="497"/>
    </location>
</feature>
<feature type="transmembrane region" description="Helical" evidence="2">
    <location>
        <begin position="309"/>
        <end position="329"/>
    </location>
</feature>
<sequence>MSSKKLCDILFKNKVGILFVFLCIGGTIASKQPLTFVIPELFTRIARNSFLVLSLIIPVLAGMGLNFGIVIGAMAAQVAIFLTTYWGFTGIAGFMLTAVLATPIAVFFGFLVGKLFNHMKGAEMIGGLVLSYFAEGLYQLLFLFIFGGVIPLYNPTLMIATGVGVKNTIDLKDTVKYALDTVPMLTIIEIGFYAYVAVAVISVCVKMIKKQEIKWSVVITKLIAAAAVYGLTYVPAVEAFLSADRLLLLRAVELGCAGTLLLQLWKLLAARLICKKSFDGRKAAVNCVLAAMVYGLTYIPAIFKVLVMVQLPVLTYLCIAALCFFNNALMRTRLGQNMRTVGQSRTVANAAGINVDRTRIIAMIFSTVLASWGQLIFLQNVGTFSTYGAHTQVGQFAIAALLVGGASVQKANNKQAILGITLFHTLFIVAPLAGKELFGDPVIGEYFRVFVSYGVIAMALAMHAWKKVVKPSALPASPAEALSGRGGNPSSGAGASE</sequence>
<keyword evidence="2" id="KW-0472">Membrane</keyword>
<feature type="transmembrane region" description="Helical" evidence="2">
    <location>
        <begin position="446"/>
        <end position="465"/>
    </location>
</feature>
<keyword evidence="4" id="KW-1185">Reference proteome</keyword>
<accession>A0A7X2TDY6</accession>
<feature type="transmembrane region" description="Helical" evidence="2">
    <location>
        <begin position="128"/>
        <end position="153"/>
    </location>
</feature>
<protein>
    <submittedName>
        <fullName evidence="3">ABC transporter permease</fullName>
    </submittedName>
</protein>
<feature type="transmembrane region" description="Helical" evidence="2">
    <location>
        <begin position="190"/>
        <end position="208"/>
    </location>
</feature>
<feature type="transmembrane region" description="Helical" evidence="2">
    <location>
        <begin position="283"/>
        <end position="303"/>
    </location>
</feature>
<dbReference type="PANTHER" id="PTHR32196:SF15">
    <property type="entry name" value="SUGAR ABC TRANSPORTER PERMEASE PROTEIN"/>
    <property type="match status" value="1"/>
</dbReference>
<name>A0A7X2TDY6_9CLOT</name>
<feature type="transmembrane region" description="Helical" evidence="2">
    <location>
        <begin position="384"/>
        <end position="404"/>
    </location>
</feature>
<feature type="transmembrane region" description="Helical" evidence="2">
    <location>
        <begin position="94"/>
        <end position="116"/>
    </location>
</feature>
<feature type="transmembrane region" description="Helical" evidence="2">
    <location>
        <begin position="41"/>
        <end position="60"/>
    </location>
</feature>
<evidence type="ECO:0000313" key="3">
    <source>
        <dbReference type="EMBL" id="MSS37406.1"/>
    </source>
</evidence>
<proteinExistence type="predicted"/>
<evidence type="ECO:0000256" key="1">
    <source>
        <dbReference type="SAM" id="MobiDB-lite"/>
    </source>
</evidence>
<dbReference type="EMBL" id="VUMD01000011">
    <property type="protein sequence ID" value="MSS37406.1"/>
    <property type="molecule type" value="Genomic_DNA"/>
</dbReference>
<evidence type="ECO:0000256" key="2">
    <source>
        <dbReference type="SAM" id="Phobius"/>
    </source>
</evidence>
<feature type="transmembrane region" description="Helical" evidence="2">
    <location>
        <begin position="416"/>
        <end position="434"/>
    </location>
</feature>
<reference evidence="3 4" key="1">
    <citation type="submission" date="2019-08" db="EMBL/GenBank/DDBJ databases">
        <title>In-depth cultivation of the pig gut microbiome towards novel bacterial diversity and tailored functional studies.</title>
        <authorList>
            <person name="Wylensek D."/>
            <person name="Hitch T.C.A."/>
            <person name="Clavel T."/>
        </authorList>
    </citation>
    <scope>NUCLEOTIDE SEQUENCE [LARGE SCALE GENOMIC DNA]</scope>
    <source>
        <strain evidence="3 4">WCA-389-WT-23D1</strain>
    </source>
</reference>
<dbReference type="RefSeq" id="WP_287846864.1">
    <property type="nucleotide sequence ID" value="NZ_DBEWUL010000132.1"/>
</dbReference>
<organism evidence="3 4">
    <name type="scientific">Clostridium porci</name>
    <dbReference type="NCBI Taxonomy" id="2605778"/>
    <lineage>
        <taxon>Bacteria</taxon>
        <taxon>Bacillati</taxon>
        <taxon>Bacillota</taxon>
        <taxon>Clostridia</taxon>
        <taxon>Eubacteriales</taxon>
        <taxon>Clostridiaceae</taxon>
        <taxon>Clostridium</taxon>
    </lineage>
</organism>
<keyword evidence="2" id="KW-0812">Transmembrane</keyword>
<dbReference type="AlphaFoldDB" id="A0A7X2TDY6"/>